<evidence type="ECO:0000259" key="1">
    <source>
        <dbReference type="Pfam" id="PF01370"/>
    </source>
</evidence>
<evidence type="ECO:0000313" key="2">
    <source>
        <dbReference type="EMBL" id="SDW05311.1"/>
    </source>
</evidence>
<sequence length="294" mass="31817">MRIAVTGATGFVGGAVCRAAEARGWQVHAFGRRPGVRHWDIASGPLADPPEVDAVVHAAAAVADETASAMMWRTNVDGTRHVADTFPGARLVHISTASVYDPFTATVDADEAAAPVARYLNAYGESKAAAERLLTYRPNTVVLRPHAVYGPGDTTLLPRLLDAIRGRSLVIVGDGRTRHSLTSIDNLTSAILLACNGKPGTYNIADAAPMALADALREMFRERGLRVRIRHLPVRLAWNLAAIAENTWRPPRLAQLSRYAVSHLGFERTLDITAARRDLGYRPEPTSFTGAARW</sequence>
<dbReference type="STRING" id="418495.SAMN05216215_100174"/>
<dbReference type="InterPro" id="IPR001509">
    <property type="entry name" value="Epimerase_deHydtase"/>
</dbReference>
<dbReference type="RefSeq" id="WP_093259970.1">
    <property type="nucleotide sequence ID" value="NZ_FNOK01000001.1"/>
</dbReference>
<dbReference type="PANTHER" id="PTHR43245:SF51">
    <property type="entry name" value="SHORT CHAIN DEHYDROGENASE_REDUCTASE FAMILY 42E, MEMBER 2"/>
    <property type="match status" value="1"/>
</dbReference>
<dbReference type="InterPro" id="IPR050177">
    <property type="entry name" value="Lipid_A_modif_metabolic_enz"/>
</dbReference>
<name>A0A1H2QDQ3_9PSEU</name>
<dbReference type="InterPro" id="IPR036291">
    <property type="entry name" value="NAD(P)-bd_dom_sf"/>
</dbReference>
<accession>A0A1H2QDQ3</accession>
<keyword evidence="3" id="KW-1185">Reference proteome</keyword>
<dbReference type="Gene3D" id="3.40.50.720">
    <property type="entry name" value="NAD(P)-binding Rossmann-like Domain"/>
    <property type="match status" value="1"/>
</dbReference>
<proteinExistence type="predicted"/>
<dbReference type="Pfam" id="PF01370">
    <property type="entry name" value="Epimerase"/>
    <property type="match status" value="1"/>
</dbReference>
<reference evidence="3" key="1">
    <citation type="submission" date="2016-10" db="EMBL/GenBank/DDBJ databases">
        <authorList>
            <person name="Varghese N."/>
            <person name="Submissions S."/>
        </authorList>
    </citation>
    <scope>NUCLEOTIDE SEQUENCE [LARGE SCALE GENOMIC DNA]</scope>
    <source>
        <strain evidence="3">CGMCC 4.3530</strain>
    </source>
</reference>
<dbReference type="PANTHER" id="PTHR43245">
    <property type="entry name" value="BIFUNCTIONAL POLYMYXIN RESISTANCE PROTEIN ARNA"/>
    <property type="match status" value="1"/>
</dbReference>
<dbReference type="EMBL" id="FNOK01000001">
    <property type="protein sequence ID" value="SDW05311.1"/>
    <property type="molecule type" value="Genomic_DNA"/>
</dbReference>
<organism evidence="2 3">
    <name type="scientific">Saccharopolyspora shandongensis</name>
    <dbReference type="NCBI Taxonomy" id="418495"/>
    <lineage>
        <taxon>Bacteria</taxon>
        <taxon>Bacillati</taxon>
        <taxon>Actinomycetota</taxon>
        <taxon>Actinomycetes</taxon>
        <taxon>Pseudonocardiales</taxon>
        <taxon>Pseudonocardiaceae</taxon>
        <taxon>Saccharopolyspora</taxon>
    </lineage>
</organism>
<dbReference type="SUPFAM" id="SSF51735">
    <property type="entry name" value="NAD(P)-binding Rossmann-fold domains"/>
    <property type="match status" value="1"/>
</dbReference>
<dbReference type="AlphaFoldDB" id="A0A1H2QDQ3"/>
<dbReference type="Proteomes" id="UP000199529">
    <property type="component" value="Unassembled WGS sequence"/>
</dbReference>
<feature type="domain" description="NAD-dependent epimerase/dehydratase" evidence="1">
    <location>
        <begin position="3"/>
        <end position="205"/>
    </location>
</feature>
<dbReference type="OrthoDB" id="3174087at2"/>
<gene>
    <name evidence="2" type="ORF">SAMN05216215_100174</name>
</gene>
<evidence type="ECO:0000313" key="3">
    <source>
        <dbReference type="Proteomes" id="UP000199529"/>
    </source>
</evidence>
<protein>
    <submittedName>
        <fullName evidence="2">Nucleoside-diphosphate-sugar epimerase</fullName>
    </submittedName>
</protein>